<dbReference type="Pfam" id="PF03081">
    <property type="entry name" value="Exo70_C"/>
    <property type="match status" value="1"/>
</dbReference>
<dbReference type="FunFam" id="1.20.1280.170:FF:000003">
    <property type="entry name" value="Exocyst subunit Exo70 family protein"/>
    <property type="match status" value="1"/>
</dbReference>
<dbReference type="AlphaFoldDB" id="A0A834ZJL7"/>
<dbReference type="InterPro" id="IPR046364">
    <property type="entry name" value="Exo70_C"/>
</dbReference>
<comment type="function">
    <text evidence="3">Component of the exocyst complex.</text>
</comment>
<dbReference type="PANTHER" id="PTHR12542:SF127">
    <property type="entry name" value="EXOCYST COMPLEX COMPONENT EXO70C1"/>
    <property type="match status" value="1"/>
</dbReference>
<evidence type="ECO:0000256" key="2">
    <source>
        <dbReference type="ARBA" id="ARBA00022448"/>
    </source>
</evidence>
<gene>
    <name evidence="6" type="ORF">HHK36_007612</name>
</gene>
<feature type="region of interest" description="Disordered" evidence="4">
    <location>
        <begin position="1"/>
        <end position="57"/>
    </location>
</feature>
<comment type="caution">
    <text evidence="6">The sequence shown here is derived from an EMBL/GenBank/DDBJ whole genome shotgun (WGS) entry which is preliminary data.</text>
</comment>
<dbReference type="Gene3D" id="1.20.1280.170">
    <property type="entry name" value="Exocyst complex component Exo70"/>
    <property type="match status" value="1"/>
</dbReference>
<keyword evidence="2 3" id="KW-0813">Transport</keyword>
<dbReference type="Pfam" id="PF20669">
    <property type="entry name" value="Exo70_N"/>
    <property type="match status" value="1"/>
</dbReference>
<proteinExistence type="inferred from homology"/>
<evidence type="ECO:0000313" key="6">
    <source>
        <dbReference type="EMBL" id="KAF8408459.1"/>
    </source>
</evidence>
<feature type="compositionally biased region" description="Polar residues" evidence="4">
    <location>
        <begin position="1"/>
        <end position="19"/>
    </location>
</feature>
<organism evidence="6 7">
    <name type="scientific">Tetracentron sinense</name>
    <name type="common">Spur-leaf</name>
    <dbReference type="NCBI Taxonomy" id="13715"/>
    <lineage>
        <taxon>Eukaryota</taxon>
        <taxon>Viridiplantae</taxon>
        <taxon>Streptophyta</taxon>
        <taxon>Embryophyta</taxon>
        <taxon>Tracheophyta</taxon>
        <taxon>Spermatophyta</taxon>
        <taxon>Magnoliopsida</taxon>
        <taxon>Trochodendrales</taxon>
        <taxon>Trochodendraceae</taxon>
        <taxon>Tetracentron</taxon>
    </lineage>
</organism>
<name>A0A834ZJL7_TETSI</name>
<dbReference type="GO" id="GO:0006887">
    <property type="term" value="P:exocytosis"/>
    <property type="evidence" value="ECO:0007669"/>
    <property type="project" value="UniProtKB-KW"/>
</dbReference>
<dbReference type="GO" id="GO:0000145">
    <property type="term" value="C:exocyst"/>
    <property type="evidence" value="ECO:0007669"/>
    <property type="project" value="InterPro"/>
</dbReference>
<evidence type="ECO:0000256" key="4">
    <source>
        <dbReference type="SAM" id="MobiDB-lite"/>
    </source>
</evidence>
<comment type="similarity">
    <text evidence="1 3">Belongs to the EXO70 family.</text>
</comment>
<dbReference type="Proteomes" id="UP000655225">
    <property type="component" value="Unassembled WGS sequence"/>
</dbReference>
<dbReference type="PANTHER" id="PTHR12542">
    <property type="entry name" value="EXOCYST COMPLEX PROTEIN EXO70"/>
    <property type="match status" value="1"/>
</dbReference>
<dbReference type="OrthoDB" id="1922221at2759"/>
<feature type="domain" description="Exocyst complex subunit Exo70 C-terminal" evidence="5">
    <location>
        <begin position="273"/>
        <end position="632"/>
    </location>
</feature>
<dbReference type="EMBL" id="JABCRI010000004">
    <property type="protein sequence ID" value="KAF8408459.1"/>
    <property type="molecule type" value="Genomic_DNA"/>
</dbReference>
<evidence type="ECO:0000256" key="3">
    <source>
        <dbReference type="RuleBase" id="RU365026"/>
    </source>
</evidence>
<evidence type="ECO:0000313" key="7">
    <source>
        <dbReference type="Proteomes" id="UP000655225"/>
    </source>
</evidence>
<dbReference type="GO" id="GO:0005546">
    <property type="term" value="F:phosphatidylinositol-4,5-bisphosphate binding"/>
    <property type="evidence" value="ECO:0007669"/>
    <property type="project" value="InterPro"/>
</dbReference>
<dbReference type="SUPFAM" id="SSF74788">
    <property type="entry name" value="Cullin repeat-like"/>
    <property type="match status" value="1"/>
</dbReference>
<keyword evidence="3" id="KW-0653">Protein transport</keyword>
<accession>A0A834ZJL7</accession>
<sequence length="646" mass="73351">MNKNPTEKSVTFAHQTDNAEPSPAPASVEVDVKSDGHNAEERDQIEDPSSRPDSSIVKVSEEIDRFLSILSSVKYKSNPPEIPDSVEKFVKLVEAEIAKYDSGKAPTKWCQVSEQDSSLLEAVDRISKLTNLLREFSSESEYASSHNRTSTVLQRAMSFLVEEFRSLLEDSDSAATNLRTKHPSLSSDHCVLPEPEPSGEANFPAYSPEVVSNMNRIATSIISAGNETECYQAYSIARRNAIHESLKKLGFQKTSIEDVQKMEWEFLEREITTWINAFKQCVTVYFSGERKLCEAVFLDYLSISGSLFSNLTRGVVIEILNFAEAVTMTKRSAEKLFKYLDMYETLRDLIPVTDEIFSEEYAHELTSEASSVRCRLGEACVGIFSDLEKSIKSDTGKTPVPGGAVHPLTRYTMNYLKYACEYKDTLEQIFQEHQKIEQSDHNEETGKGAKASPFSIQLMTVMDLLGSNLEAKSILYKDLSLSYIFLMNNDWYIMQKIKGSTEIHDLMGATWCRKRSSDVRQHHKNYQRETWNKVLGCLKDEGLQVNGKVSKVVLKERFKSFNAMFDEIHKTQSSWVVSDEQLQSELKVSISAVMIPAYRSFLGRFRQYLDGGRQGEKYIKYQPEDIETFIDELFNGNPASIARRRT</sequence>
<dbReference type="GO" id="GO:0015031">
    <property type="term" value="P:protein transport"/>
    <property type="evidence" value="ECO:0007669"/>
    <property type="project" value="UniProtKB-KW"/>
</dbReference>
<evidence type="ECO:0000259" key="5">
    <source>
        <dbReference type="Pfam" id="PF03081"/>
    </source>
</evidence>
<keyword evidence="7" id="KW-1185">Reference proteome</keyword>
<reference evidence="6 7" key="1">
    <citation type="submission" date="2020-04" db="EMBL/GenBank/DDBJ databases">
        <title>Plant Genome Project.</title>
        <authorList>
            <person name="Zhang R.-G."/>
        </authorList>
    </citation>
    <scope>NUCLEOTIDE SEQUENCE [LARGE SCALE GENOMIC DNA]</scope>
    <source>
        <strain evidence="6">YNK0</strain>
        <tissue evidence="6">Leaf</tissue>
    </source>
</reference>
<protein>
    <recommendedName>
        <fullName evidence="3">Exocyst subunit Exo70 family protein</fullName>
    </recommendedName>
</protein>
<evidence type="ECO:0000256" key="1">
    <source>
        <dbReference type="ARBA" id="ARBA00006756"/>
    </source>
</evidence>
<feature type="compositionally biased region" description="Basic and acidic residues" evidence="4">
    <location>
        <begin position="30"/>
        <end position="42"/>
    </location>
</feature>
<dbReference type="InterPro" id="IPR016159">
    <property type="entry name" value="Cullin_repeat-like_dom_sf"/>
</dbReference>
<dbReference type="OMA" id="LMRVMDL"/>
<dbReference type="InterPro" id="IPR004140">
    <property type="entry name" value="Exo70"/>
</dbReference>
<keyword evidence="3" id="KW-0268">Exocytosis</keyword>